<sequence>MIDFKVLFAENALGLRFCYSLTWVCREIQVLCLQWDVESQELITKVMGDVSDHIGRPTDSVSLERNLIVWLFLQVIPFDNKGQLKEAFIIRLEELQVLDITFSLWLFKTYNCSSLPG</sequence>
<evidence type="ECO:0000313" key="1">
    <source>
        <dbReference type="EMBL" id="KAK9943021.1"/>
    </source>
</evidence>
<dbReference type="Proteomes" id="UP001457282">
    <property type="component" value="Unassembled WGS sequence"/>
</dbReference>
<proteinExistence type="predicted"/>
<accession>A0AAW1Y1D7</accession>
<name>A0AAW1Y1D7_RUBAR</name>
<keyword evidence="2" id="KW-1185">Reference proteome</keyword>
<gene>
    <name evidence="1" type="ORF">M0R45_008646</name>
</gene>
<organism evidence="1 2">
    <name type="scientific">Rubus argutus</name>
    <name type="common">Southern blackberry</name>
    <dbReference type="NCBI Taxonomy" id="59490"/>
    <lineage>
        <taxon>Eukaryota</taxon>
        <taxon>Viridiplantae</taxon>
        <taxon>Streptophyta</taxon>
        <taxon>Embryophyta</taxon>
        <taxon>Tracheophyta</taxon>
        <taxon>Spermatophyta</taxon>
        <taxon>Magnoliopsida</taxon>
        <taxon>eudicotyledons</taxon>
        <taxon>Gunneridae</taxon>
        <taxon>Pentapetalae</taxon>
        <taxon>rosids</taxon>
        <taxon>fabids</taxon>
        <taxon>Rosales</taxon>
        <taxon>Rosaceae</taxon>
        <taxon>Rosoideae</taxon>
        <taxon>Rosoideae incertae sedis</taxon>
        <taxon>Rubus</taxon>
    </lineage>
</organism>
<dbReference type="EMBL" id="JBEDUW010000002">
    <property type="protein sequence ID" value="KAK9943021.1"/>
    <property type="molecule type" value="Genomic_DNA"/>
</dbReference>
<comment type="caution">
    <text evidence="1">The sequence shown here is derived from an EMBL/GenBank/DDBJ whole genome shotgun (WGS) entry which is preliminary data.</text>
</comment>
<dbReference type="InterPro" id="IPR015943">
    <property type="entry name" value="WD40/YVTN_repeat-like_dom_sf"/>
</dbReference>
<dbReference type="AlphaFoldDB" id="A0AAW1Y1D7"/>
<evidence type="ECO:0000313" key="2">
    <source>
        <dbReference type="Proteomes" id="UP001457282"/>
    </source>
</evidence>
<reference evidence="1 2" key="1">
    <citation type="journal article" date="2023" name="G3 (Bethesda)">
        <title>A chromosome-length genome assembly and annotation of blackberry (Rubus argutus, cv. 'Hillquist').</title>
        <authorList>
            <person name="Bruna T."/>
            <person name="Aryal R."/>
            <person name="Dudchenko O."/>
            <person name="Sargent D.J."/>
            <person name="Mead D."/>
            <person name="Buti M."/>
            <person name="Cavallini A."/>
            <person name="Hytonen T."/>
            <person name="Andres J."/>
            <person name="Pham M."/>
            <person name="Weisz D."/>
            <person name="Mascagni F."/>
            <person name="Usai G."/>
            <person name="Natali L."/>
            <person name="Bassil N."/>
            <person name="Fernandez G.E."/>
            <person name="Lomsadze A."/>
            <person name="Armour M."/>
            <person name="Olukolu B."/>
            <person name="Poorten T."/>
            <person name="Britton C."/>
            <person name="Davik J."/>
            <person name="Ashrafi H."/>
            <person name="Aiden E.L."/>
            <person name="Borodovsky M."/>
            <person name="Worthington M."/>
        </authorList>
    </citation>
    <scope>NUCLEOTIDE SEQUENCE [LARGE SCALE GENOMIC DNA]</scope>
    <source>
        <strain evidence="1">PI 553951</strain>
    </source>
</reference>
<protein>
    <submittedName>
        <fullName evidence="1">Uncharacterized protein</fullName>
    </submittedName>
</protein>
<dbReference type="Gene3D" id="2.130.10.10">
    <property type="entry name" value="YVTN repeat-like/Quinoprotein amine dehydrogenase"/>
    <property type="match status" value="1"/>
</dbReference>